<keyword evidence="9" id="KW-0808">Transferase</keyword>
<dbReference type="InterPro" id="IPR049342">
    <property type="entry name" value="TRAF1-6_MATH_dom"/>
</dbReference>
<evidence type="ECO:0000256" key="22">
    <source>
        <dbReference type="ARBA" id="ARBA00078049"/>
    </source>
</evidence>
<evidence type="ECO:0000256" key="21">
    <source>
        <dbReference type="ARBA" id="ARBA00076265"/>
    </source>
</evidence>
<name>A0A5C6NGT1_9TELE</name>
<dbReference type="PANTHER" id="PTHR46645">
    <property type="entry name" value="GRAM DOMAIN-CONTAINING PROTEIN 2B-RELATED"/>
    <property type="match status" value="1"/>
</dbReference>
<evidence type="ECO:0000256" key="15">
    <source>
        <dbReference type="ARBA" id="ARBA00022833"/>
    </source>
</evidence>
<dbReference type="GO" id="GO:0008270">
    <property type="term" value="F:zinc ion binding"/>
    <property type="evidence" value="ECO:0007669"/>
    <property type="project" value="UniProtKB-KW"/>
</dbReference>
<dbReference type="Pfam" id="PF02176">
    <property type="entry name" value="zf-TRAF"/>
    <property type="match status" value="1"/>
</dbReference>
<dbReference type="SUPFAM" id="SSF57850">
    <property type="entry name" value="RING/U-box"/>
    <property type="match status" value="1"/>
</dbReference>
<feature type="domain" description="TRAF-type" evidence="27">
    <location>
        <begin position="604"/>
        <end position="655"/>
    </location>
</feature>
<feature type="region of interest" description="Disordered" evidence="24">
    <location>
        <begin position="766"/>
        <end position="815"/>
    </location>
</feature>
<gene>
    <name evidence="28" type="ORF">D4764_20G0003380</name>
</gene>
<dbReference type="Pfam" id="PF02893">
    <property type="entry name" value="GRAM"/>
    <property type="match status" value="1"/>
</dbReference>
<dbReference type="GO" id="GO:0033209">
    <property type="term" value="P:tumor necrosis factor-mediated signaling pathway"/>
    <property type="evidence" value="ECO:0007669"/>
    <property type="project" value="UniProtKB-ARBA"/>
</dbReference>
<evidence type="ECO:0000313" key="29">
    <source>
        <dbReference type="Proteomes" id="UP000324091"/>
    </source>
</evidence>
<keyword evidence="18" id="KW-0175">Coiled coil</keyword>
<dbReference type="FunFam" id="1.20.5.170:FF:000035">
    <property type="entry name" value="TNF receptor-associated factor"/>
    <property type="match status" value="1"/>
</dbReference>
<evidence type="ECO:0000256" key="1">
    <source>
        <dbReference type="ARBA" id="ARBA00000900"/>
    </source>
</evidence>
<dbReference type="GO" id="GO:0008289">
    <property type="term" value="F:lipid binding"/>
    <property type="evidence" value="ECO:0007669"/>
    <property type="project" value="UniProtKB-KW"/>
</dbReference>
<evidence type="ECO:0000256" key="4">
    <source>
        <dbReference type="ARBA" id="ARBA00006608"/>
    </source>
</evidence>
<feature type="region of interest" description="Disordered" evidence="24">
    <location>
        <begin position="1"/>
        <end position="98"/>
    </location>
</feature>
<feature type="compositionally biased region" description="Polar residues" evidence="24">
    <location>
        <begin position="767"/>
        <end position="776"/>
    </location>
</feature>
<proteinExistence type="inferred from homology"/>
<comment type="caution">
    <text evidence="28">The sequence shown here is derived from an EMBL/GenBank/DDBJ whole genome shotgun (WGS) entry which is preliminary data.</text>
</comment>
<dbReference type="GO" id="GO:0002700">
    <property type="term" value="P:regulation of production of molecular mediator of immune response"/>
    <property type="evidence" value="ECO:0007669"/>
    <property type="project" value="UniProtKB-ARBA"/>
</dbReference>
<dbReference type="FunFam" id="2.30.29.30:FF:000086">
    <property type="entry name" value="GRAM domain-containing protein 2B isoform 2"/>
    <property type="match status" value="1"/>
</dbReference>
<dbReference type="GO" id="GO:0061630">
    <property type="term" value="F:ubiquitin protein ligase activity"/>
    <property type="evidence" value="ECO:0007669"/>
    <property type="project" value="UniProtKB-EC"/>
</dbReference>
<feature type="domain" description="MATH" evidence="26">
    <location>
        <begin position="926"/>
        <end position="1071"/>
    </location>
</feature>
<evidence type="ECO:0000259" key="27">
    <source>
        <dbReference type="PROSITE" id="PS50145"/>
    </source>
</evidence>
<dbReference type="EC" id="2.3.2.27" evidence="5"/>
<keyword evidence="29" id="KW-1185">Reference proteome</keyword>
<keyword evidence="25" id="KW-0812">Transmembrane</keyword>
<evidence type="ECO:0000313" key="28">
    <source>
        <dbReference type="EMBL" id="TWW66306.1"/>
    </source>
</evidence>
<dbReference type="FunFam" id="2.60.210.10:FF:000035">
    <property type="entry name" value="TNF receptor-associated factor 2"/>
    <property type="match status" value="1"/>
</dbReference>
<evidence type="ECO:0000256" key="2">
    <source>
        <dbReference type="ARBA" id="ARBA00004496"/>
    </source>
</evidence>
<dbReference type="SMART" id="SM00568">
    <property type="entry name" value="GRAM"/>
    <property type="match status" value="1"/>
</dbReference>
<comment type="subcellular location">
    <subcellularLocation>
        <location evidence="2">Cytoplasm</location>
    </subcellularLocation>
</comment>
<dbReference type="InterPro" id="IPR032070">
    <property type="entry name" value="TRAF_BIRC3-bd"/>
</dbReference>
<dbReference type="Proteomes" id="UP000324091">
    <property type="component" value="Chromosome 20"/>
</dbReference>
<dbReference type="InterPro" id="IPR008974">
    <property type="entry name" value="TRAF-like"/>
</dbReference>
<dbReference type="Pfam" id="PF21341">
    <property type="entry name" value="TRAF2_zf"/>
    <property type="match status" value="1"/>
</dbReference>
<feature type="compositionally biased region" description="Pro residues" evidence="24">
    <location>
        <begin position="793"/>
        <end position="808"/>
    </location>
</feature>
<keyword evidence="12" id="KW-0677">Repeat</keyword>
<evidence type="ECO:0000256" key="6">
    <source>
        <dbReference type="ARBA" id="ARBA00022490"/>
    </source>
</evidence>
<dbReference type="GO" id="GO:0005881">
    <property type="term" value="C:cytoplasmic microtubule"/>
    <property type="evidence" value="ECO:0007669"/>
    <property type="project" value="TreeGrafter"/>
</dbReference>
<dbReference type="GO" id="GO:0006915">
    <property type="term" value="P:apoptotic process"/>
    <property type="evidence" value="ECO:0007669"/>
    <property type="project" value="UniProtKB-KW"/>
</dbReference>
<dbReference type="GO" id="GO:1905669">
    <property type="term" value="P:TORC1 complex assembly"/>
    <property type="evidence" value="ECO:0007669"/>
    <property type="project" value="UniProtKB-ARBA"/>
</dbReference>
<dbReference type="InterPro" id="IPR001293">
    <property type="entry name" value="Znf_TRAF"/>
</dbReference>
<dbReference type="Pfam" id="PF21355">
    <property type="entry name" value="TRAF-mep_MATH"/>
    <property type="match status" value="1"/>
</dbReference>
<dbReference type="EMBL" id="RHFK02000013">
    <property type="protein sequence ID" value="TWW66306.1"/>
    <property type="molecule type" value="Genomic_DNA"/>
</dbReference>
<dbReference type="SMART" id="SM00061">
    <property type="entry name" value="MATH"/>
    <property type="match status" value="1"/>
</dbReference>
<dbReference type="InterPro" id="IPR002083">
    <property type="entry name" value="MATH/TRAF_dom"/>
</dbReference>
<keyword evidence="17" id="KW-0007">Acetylation</keyword>
<dbReference type="PROSITE" id="PS50144">
    <property type="entry name" value="MATH"/>
    <property type="match status" value="1"/>
</dbReference>
<evidence type="ECO:0000256" key="13">
    <source>
        <dbReference type="ARBA" id="ARBA00022771"/>
    </source>
</evidence>
<evidence type="ECO:0000256" key="3">
    <source>
        <dbReference type="ARBA" id="ARBA00004906"/>
    </source>
</evidence>
<feature type="compositionally biased region" description="Low complexity" evidence="24">
    <location>
        <begin position="780"/>
        <end position="792"/>
    </location>
</feature>
<feature type="zinc finger region" description="TRAF-type" evidence="23">
    <location>
        <begin position="604"/>
        <end position="655"/>
    </location>
</feature>
<evidence type="ECO:0000256" key="19">
    <source>
        <dbReference type="ARBA" id="ARBA00023121"/>
    </source>
</evidence>
<sequence length="1076" mass="120510">MTDQADRPLTPLSSLEQLSNKDSRGNRSTSDLENGSERRQKRPGRPPDLQLCLDTESEPADGRKKTNGLRLKPAEQLSPAPSPADYEPVFESKKLPPIHPSKTNTQYHKLFKDVSGDELLIKSYTCALQRDILYQGKMFVSDNWICFHSKVFGRDTKISIPVPSVTFIKKTKTALLVPNALVIETTSCQHVFVSFLSRNTTYKFLKSVCLHLEVEKTCNSSLASSCENSFRMNCSSALPLDFSGLDGVVQQRRQEMTESSSSGSQTPDYEKINDFHLADTFLKSGEVSVHADVHLQTASQKHSNGSAEPSKVQSSQLVSLHAILLFYLVLVGVLVLSSCYMAFKIVALEHRLNSLASTAEHIHNGNAGVQRTQSEVNAEIYRELSTNLFKLEKGPPTAAVSQSEAPSRIPSAYQPVSGLRHDVRASLRVQWRYWTITAVAFWGPRLYYVADAEENSRRHEHTRQRHGARATTCDQGSWPVRFCHSHAGTIAALQPTSKMSRLTADNAMATQEPSPPSSMESNKPGFPKKILGNKLEDKHLCNCCHNILRRPFQAQCGHRFCSYCFNRTAFPDNAVRREVEHLPAACINENCTWKGTIKEYELNHEGKCEFMIISCPSCKEHIRFNEQERHNERECPERTLNCKYCKEPFHFKNIKAHDEICPKYPMICEGCAKKKIPREKYVDHIKFCSKFRTPCRFHVVGCDMSVEKEKIHDHERAYAYEHLNLLLHYIMGMKVSMEGLQPQGLEVAGQKLVELQQSLRELEARVSQLSTTSSGPPVQGAAATSSSSSSSGPPGPPVSAPLPPPPTLAPTLSVSTSFTPLPSSVGAALELQLHSEKTKVAELGRRCTELEVKANTFENVVCVLNREVERFATTMEASNRQHKLDQDKIEALSNKVRQLERTVGLKDLTVAEMEGRLREMSATTFDGVFVWRISDFAKKRQDAIAGRAPAMFSPAFYTSKYGYKMCLRIYLNGDGTGRGSHLSLFFVVMRGQSDALLKWPFNQKVTLMLLDQSNREHIIDAFRPDVTSSSFQRPVSEMNIASGCPLFCPLSKLDGKNSYIRDDTIFIKAIVDLTGL</sequence>
<evidence type="ECO:0000256" key="9">
    <source>
        <dbReference type="ARBA" id="ARBA00022679"/>
    </source>
</evidence>
<keyword evidence="28" id="KW-0675">Receptor</keyword>
<keyword evidence="6" id="KW-0963">Cytoplasm</keyword>
<dbReference type="FunFam" id="3.30.40.10:FF:000263">
    <property type="entry name" value="TNF receptor-associated factor"/>
    <property type="match status" value="1"/>
</dbReference>
<dbReference type="GO" id="GO:0043123">
    <property type="term" value="P:positive regulation of canonical NF-kappaB signal transduction"/>
    <property type="evidence" value="ECO:0007669"/>
    <property type="project" value="UniProtKB-ARBA"/>
</dbReference>
<comment type="catalytic activity">
    <reaction evidence="1">
        <text>S-ubiquitinyl-[E2 ubiquitin-conjugating enzyme]-L-cysteine + [acceptor protein]-L-lysine = [E2 ubiquitin-conjugating enzyme]-L-cysteine + N(6)-ubiquitinyl-[acceptor protein]-L-lysine.</text>
        <dbReference type="EC" id="2.3.2.27"/>
    </reaction>
</comment>
<dbReference type="PANTHER" id="PTHR46645:SF2">
    <property type="entry name" value="GRAM DOMAIN-CONTAINING PROTEIN 2B"/>
    <property type="match status" value="1"/>
</dbReference>
<keyword evidence="8" id="KW-0597">Phosphoprotein</keyword>
<evidence type="ECO:0000256" key="8">
    <source>
        <dbReference type="ARBA" id="ARBA00022553"/>
    </source>
</evidence>
<dbReference type="SUPFAM" id="SSF49599">
    <property type="entry name" value="TRAF domain-like"/>
    <property type="match status" value="1"/>
</dbReference>
<dbReference type="InterPro" id="IPR004182">
    <property type="entry name" value="GRAM"/>
</dbReference>
<dbReference type="FunFam" id="3.30.40.10:FF:000291">
    <property type="entry name" value="TNF receptor-associated factor"/>
    <property type="match status" value="1"/>
</dbReference>
<evidence type="ECO:0000256" key="12">
    <source>
        <dbReference type="ARBA" id="ARBA00022737"/>
    </source>
</evidence>
<dbReference type="GO" id="GO:0032813">
    <property type="term" value="F:tumor necrosis factor receptor superfamily binding"/>
    <property type="evidence" value="ECO:0007669"/>
    <property type="project" value="UniProtKB-ARBA"/>
</dbReference>
<dbReference type="GO" id="GO:0030674">
    <property type="term" value="F:protein-macromolecule adaptor activity"/>
    <property type="evidence" value="ECO:0007669"/>
    <property type="project" value="UniProtKB-ARBA"/>
</dbReference>
<evidence type="ECO:0000256" key="11">
    <source>
        <dbReference type="ARBA" id="ARBA00022723"/>
    </source>
</evidence>
<dbReference type="GO" id="GO:0043235">
    <property type="term" value="C:receptor complex"/>
    <property type="evidence" value="ECO:0007669"/>
    <property type="project" value="UniProtKB-ARBA"/>
</dbReference>
<dbReference type="Gene3D" id="3.30.40.10">
    <property type="entry name" value="Zinc/RING finger domain, C3HC4 (zinc finger)"/>
    <property type="match status" value="4"/>
</dbReference>
<dbReference type="InterPro" id="IPR052633">
    <property type="entry name" value="GRAM_domain_protein_2B"/>
</dbReference>
<dbReference type="SUPFAM" id="SSF57953">
    <property type="entry name" value="Trimerization domain of TRAF"/>
    <property type="match status" value="1"/>
</dbReference>
<keyword evidence="14" id="KW-0833">Ubl conjugation pathway</keyword>
<dbReference type="Gene3D" id="2.60.210.10">
    <property type="entry name" value="Apoptosis, Tumor Necrosis Factor Receptor Associated Protein 2, Chain A"/>
    <property type="match status" value="1"/>
</dbReference>
<feature type="domain" description="TRAF-type" evidence="27">
    <location>
        <begin position="656"/>
        <end position="712"/>
    </location>
</feature>
<dbReference type="PROSITE" id="PS50145">
    <property type="entry name" value="ZF_TRAF"/>
    <property type="match status" value="2"/>
</dbReference>
<evidence type="ECO:0000256" key="14">
    <source>
        <dbReference type="ARBA" id="ARBA00022786"/>
    </source>
</evidence>
<evidence type="ECO:0000256" key="5">
    <source>
        <dbReference type="ARBA" id="ARBA00012483"/>
    </source>
</evidence>
<dbReference type="GO" id="GO:1990604">
    <property type="term" value="C:IRE1-TRAF2-ASK1 complex"/>
    <property type="evidence" value="ECO:0007669"/>
    <property type="project" value="UniProtKB-ARBA"/>
</dbReference>
<dbReference type="Gene3D" id="2.30.29.30">
    <property type="entry name" value="Pleckstrin-homology domain (PH domain)/Phosphotyrosine-binding domain (PTB)"/>
    <property type="match status" value="1"/>
</dbReference>
<dbReference type="CDD" id="cd13220">
    <property type="entry name" value="PH-GRAM_GRAMDC"/>
    <property type="match status" value="1"/>
</dbReference>
<dbReference type="AlphaFoldDB" id="A0A5C6NGT1"/>
<feature type="zinc finger region" description="TRAF-type" evidence="23">
    <location>
        <begin position="656"/>
        <end position="712"/>
    </location>
</feature>
<comment type="similarity">
    <text evidence="4">Belongs to the TNF receptor-associated factor family. A subfamily.</text>
</comment>
<dbReference type="GO" id="GO:0005829">
    <property type="term" value="C:cytosol"/>
    <property type="evidence" value="ECO:0007669"/>
    <property type="project" value="UniProtKB-ARBA"/>
</dbReference>
<protein>
    <recommendedName>
        <fullName evidence="20">TNF receptor-associated factor 2</fullName>
        <ecNumber evidence="5">2.3.2.27</ecNumber>
    </recommendedName>
    <alternativeName>
        <fullName evidence="22">E3 ubiquitin-protein ligase TRAF2</fullName>
    </alternativeName>
    <alternativeName>
        <fullName evidence="21">RING-type E3 ubiquitin transferase TRAF2</fullName>
    </alternativeName>
</protein>
<dbReference type="FunFam" id="3.30.40.10:FF:000189">
    <property type="entry name" value="TNF receptor-associated factor"/>
    <property type="match status" value="1"/>
</dbReference>
<keyword evidence="15 23" id="KW-0862">Zinc</keyword>
<dbReference type="InterPro" id="IPR013083">
    <property type="entry name" value="Znf_RING/FYVE/PHD"/>
</dbReference>
<comment type="pathway">
    <text evidence="3">Protein modification; protein ubiquitination.</text>
</comment>
<reference evidence="28 29" key="1">
    <citation type="submission" date="2019-04" db="EMBL/GenBank/DDBJ databases">
        <title>Chromosome genome assembly for Takifugu flavidus.</title>
        <authorList>
            <person name="Xiao S."/>
        </authorList>
    </citation>
    <scope>NUCLEOTIDE SEQUENCE [LARGE SCALE GENOMIC DNA]</scope>
    <source>
        <strain evidence="28">HTHZ2018</strain>
        <tissue evidence="28">Muscle</tissue>
    </source>
</reference>
<keyword evidence="13 23" id="KW-0863">Zinc-finger</keyword>
<dbReference type="GO" id="GO:0070534">
    <property type="term" value="P:protein K63-linked ubiquitination"/>
    <property type="evidence" value="ECO:0007669"/>
    <property type="project" value="UniProtKB-ARBA"/>
</dbReference>
<evidence type="ECO:0000256" key="25">
    <source>
        <dbReference type="SAM" id="Phobius"/>
    </source>
</evidence>
<keyword evidence="25" id="KW-1133">Transmembrane helix</keyword>
<dbReference type="InterPro" id="IPR049441">
    <property type="entry name" value="TRAF2_Znf"/>
</dbReference>
<evidence type="ECO:0000256" key="24">
    <source>
        <dbReference type="SAM" id="MobiDB-lite"/>
    </source>
</evidence>
<evidence type="ECO:0000256" key="16">
    <source>
        <dbReference type="ARBA" id="ARBA00022843"/>
    </source>
</evidence>
<evidence type="ECO:0000256" key="23">
    <source>
        <dbReference type="PROSITE-ProRule" id="PRU00207"/>
    </source>
</evidence>
<evidence type="ECO:0000256" key="17">
    <source>
        <dbReference type="ARBA" id="ARBA00022990"/>
    </source>
</evidence>
<evidence type="ECO:0000259" key="26">
    <source>
        <dbReference type="PROSITE" id="PS50144"/>
    </source>
</evidence>
<evidence type="ECO:0000256" key="7">
    <source>
        <dbReference type="ARBA" id="ARBA00022499"/>
    </source>
</evidence>
<keyword evidence="10" id="KW-0053">Apoptosis</keyword>
<evidence type="ECO:0000256" key="10">
    <source>
        <dbReference type="ARBA" id="ARBA00022703"/>
    </source>
</evidence>
<evidence type="ECO:0000256" key="20">
    <source>
        <dbReference type="ARBA" id="ARBA00072827"/>
    </source>
</evidence>
<accession>A0A5C6NGT1</accession>
<keyword evidence="19" id="KW-0446">Lipid-binding</keyword>
<organism evidence="28 29">
    <name type="scientific">Takifugu flavidus</name>
    <name type="common">sansaifugu</name>
    <dbReference type="NCBI Taxonomy" id="433684"/>
    <lineage>
        <taxon>Eukaryota</taxon>
        <taxon>Metazoa</taxon>
        <taxon>Chordata</taxon>
        <taxon>Craniata</taxon>
        <taxon>Vertebrata</taxon>
        <taxon>Euteleostomi</taxon>
        <taxon>Actinopterygii</taxon>
        <taxon>Neopterygii</taxon>
        <taxon>Teleostei</taxon>
        <taxon>Neoteleostei</taxon>
        <taxon>Acanthomorphata</taxon>
        <taxon>Eupercaria</taxon>
        <taxon>Tetraodontiformes</taxon>
        <taxon>Tetradontoidea</taxon>
        <taxon>Tetraodontidae</taxon>
        <taxon>Takifugu</taxon>
    </lineage>
</organism>
<evidence type="ECO:0000256" key="18">
    <source>
        <dbReference type="ARBA" id="ARBA00023054"/>
    </source>
</evidence>
<keyword evidence="11 23" id="KW-0479">Metal-binding</keyword>
<dbReference type="Gene3D" id="1.20.5.170">
    <property type="match status" value="1"/>
</dbReference>
<keyword evidence="16" id="KW-0832">Ubl conjugation</keyword>
<feature type="transmembrane region" description="Helical" evidence="25">
    <location>
        <begin position="320"/>
        <end position="343"/>
    </location>
</feature>
<keyword evidence="7" id="KW-1017">Isopeptide bond</keyword>
<dbReference type="GO" id="GO:0043408">
    <property type="term" value="P:regulation of MAPK cascade"/>
    <property type="evidence" value="ECO:0007669"/>
    <property type="project" value="UniProtKB-ARBA"/>
</dbReference>
<keyword evidence="25" id="KW-0472">Membrane</keyword>
<dbReference type="GO" id="GO:1905670">
    <property type="term" value="P:TORC2 complex disassembly"/>
    <property type="evidence" value="ECO:0007669"/>
    <property type="project" value="UniProtKB-ARBA"/>
</dbReference>
<dbReference type="Pfam" id="PF16673">
    <property type="entry name" value="TRAF_BIRC3_bd"/>
    <property type="match status" value="1"/>
</dbReference>
<dbReference type="InterPro" id="IPR011993">
    <property type="entry name" value="PH-like_dom_sf"/>
</dbReference>
<dbReference type="GO" id="GO:0010628">
    <property type="term" value="P:positive regulation of gene expression"/>
    <property type="evidence" value="ECO:0007669"/>
    <property type="project" value="UniProtKB-ARBA"/>
</dbReference>